<feature type="transmembrane region" description="Helical" evidence="1">
    <location>
        <begin position="62"/>
        <end position="82"/>
    </location>
</feature>
<dbReference type="AlphaFoldDB" id="A0A2N3Y9N0"/>
<evidence type="ECO:0000313" key="2">
    <source>
        <dbReference type="EMBL" id="PKW19561.1"/>
    </source>
</evidence>
<keyword evidence="1" id="KW-0472">Membrane</keyword>
<keyword evidence="1" id="KW-1133">Transmembrane helix</keyword>
<evidence type="ECO:0000256" key="1">
    <source>
        <dbReference type="SAM" id="Phobius"/>
    </source>
</evidence>
<keyword evidence="3" id="KW-1185">Reference proteome</keyword>
<reference evidence="2" key="1">
    <citation type="submission" date="2017-12" db="EMBL/GenBank/DDBJ databases">
        <title>Sequencing the genomes of 1000 Actinobacteria strains.</title>
        <authorList>
            <person name="Klenk H.-P."/>
        </authorList>
    </citation>
    <scope>NUCLEOTIDE SEQUENCE [LARGE SCALE GENOMIC DNA]</scope>
    <source>
        <strain evidence="2">DSM 44228</strain>
    </source>
</reference>
<comment type="caution">
    <text evidence="2">The sequence shown here is derived from an EMBL/GenBank/DDBJ whole genome shotgun (WGS) entry which is preliminary data.</text>
</comment>
<organism evidence="2 3">
    <name type="scientific">Saccharopolyspora spinosa</name>
    <dbReference type="NCBI Taxonomy" id="60894"/>
    <lineage>
        <taxon>Bacteria</taxon>
        <taxon>Bacillati</taxon>
        <taxon>Actinomycetota</taxon>
        <taxon>Actinomycetes</taxon>
        <taxon>Pseudonocardiales</taxon>
        <taxon>Pseudonocardiaceae</taxon>
        <taxon>Saccharopolyspora</taxon>
    </lineage>
</organism>
<dbReference type="STRING" id="994479.GCA_000194155_00420"/>
<dbReference type="Pfam" id="PF10939">
    <property type="entry name" value="DUF2631"/>
    <property type="match status" value="1"/>
</dbReference>
<keyword evidence="1" id="KW-0812">Transmembrane</keyword>
<proteinExistence type="predicted"/>
<name>A0A2N3Y9N0_SACSN</name>
<dbReference type="EMBL" id="PJNB01000001">
    <property type="protein sequence ID" value="PKW19561.1"/>
    <property type="molecule type" value="Genomic_DNA"/>
</dbReference>
<sequence length="120" mass="12893">MWIAGRRSAHLVTSSGLAAGVAQEGNVASTELEKKPGQAIDPAEEPSVEWGWHGGFPKGTQFMGWFSVVACLAMLIGNHQGVLSGGGQFKTEDGYLVFIAAVLVIGLLIDLRKKRTAWRR</sequence>
<evidence type="ECO:0000313" key="3">
    <source>
        <dbReference type="Proteomes" id="UP000233786"/>
    </source>
</evidence>
<protein>
    <submittedName>
        <fullName evidence="2">Uncharacterized protein DUF2631</fullName>
    </submittedName>
</protein>
<dbReference type="InterPro" id="IPR024341">
    <property type="entry name" value="DUF2631"/>
</dbReference>
<dbReference type="Proteomes" id="UP000233786">
    <property type="component" value="Unassembled WGS sequence"/>
</dbReference>
<gene>
    <name evidence="2" type="ORF">A8926_7735</name>
</gene>
<accession>A0A2N3Y9N0</accession>
<feature type="transmembrane region" description="Helical" evidence="1">
    <location>
        <begin position="94"/>
        <end position="111"/>
    </location>
</feature>